<dbReference type="EMBL" id="BARW01019233">
    <property type="protein sequence ID" value="GAI92961.1"/>
    <property type="molecule type" value="Genomic_DNA"/>
</dbReference>
<reference evidence="1" key="1">
    <citation type="journal article" date="2014" name="Front. Microbiol.">
        <title>High frequency of phylogenetically diverse reductive dehalogenase-homologous genes in deep subseafloor sedimentary metagenomes.</title>
        <authorList>
            <person name="Kawai M."/>
            <person name="Futagami T."/>
            <person name="Toyoda A."/>
            <person name="Takaki Y."/>
            <person name="Nishi S."/>
            <person name="Hori S."/>
            <person name="Arai W."/>
            <person name="Tsubouchi T."/>
            <person name="Morono Y."/>
            <person name="Uchiyama I."/>
            <person name="Ito T."/>
            <person name="Fujiyama A."/>
            <person name="Inagaki F."/>
            <person name="Takami H."/>
        </authorList>
    </citation>
    <scope>NUCLEOTIDE SEQUENCE</scope>
    <source>
        <strain evidence="1">Expedition CK06-06</strain>
    </source>
</reference>
<dbReference type="InterPro" id="IPR014985">
    <property type="entry name" value="WbqC"/>
</dbReference>
<dbReference type="AlphaFoldDB" id="X1TNP2"/>
<proteinExistence type="predicted"/>
<accession>X1TNP2</accession>
<protein>
    <submittedName>
        <fullName evidence="1">Uncharacterized protein</fullName>
    </submittedName>
</protein>
<dbReference type="Pfam" id="PF08889">
    <property type="entry name" value="WbqC"/>
    <property type="match status" value="1"/>
</dbReference>
<gene>
    <name evidence="1" type="ORF">S12H4_32762</name>
</gene>
<name>X1TNP2_9ZZZZ</name>
<sequence length="159" mass="18142">MGYFAKILYCDVFVILDDAQFTKQDYINRVQMTGTGGPWWLTIPVMTSGRFGQLVSETQIHDKPRWRDKILKRVRQEYKKAPYFMECFQRFEACMRSSSKSLCEVNINSIRQTLAMLRISRKIVQSSQLGLKDSGTQRLVDLVGLLKGTAYLSGTGAVA</sequence>
<evidence type="ECO:0000313" key="1">
    <source>
        <dbReference type="EMBL" id="GAI92961.1"/>
    </source>
</evidence>
<comment type="caution">
    <text evidence="1">The sequence shown here is derived from an EMBL/GenBank/DDBJ whole genome shotgun (WGS) entry which is preliminary data.</text>
</comment>
<organism evidence="1">
    <name type="scientific">marine sediment metagenome</name>
    <dbReference type="NCBI Taxonomy" id="412755"/>
    <lineage>
        <taxon>unclassified sequences</taxon>
        <taxon>metagenomes</taxon>
        <taxon>ecological metagenomes</taxon>
    </lineage>
</organism>
<feature type="non-terminal residue" evidence="1">
    <location>
        <position position="159"/>
    </location>
</feature>